<dbReference type="HOGENOM" id="CLU_2086618_0_0_1"/>
<evidence type="ECO:0000313" key="1">
    <source>
        <dbReference type="EMBL" id="EEY18747.1"/>
    </source>
</evidence>
<keyword evidence="2" id="KW-1185">Reference proteome</keyword>
<dbReference type="OrthoDB" id="10313360at2759"/>
<reference evidence="2" key="1">
    <citation type="journal article" date="2011" name="PLoS Pathog.">
        <title>Comparative genomics yields insights into niche adaptation of plant vascular wilt pathogens.</title>
        <authorList>
            <person name="Klosterman S.J."/>
            <person name="Subbarao K.V."/>
            <person name="Kang S."/>
            <person name="Veronese P."/>
            <person name="Gold S.E."/>
            <person name="Thomma B.P.H.J."/>
            <person name="Chen Z."/>
            <person name="Henrissat B."/>
            <person name="Lee Y.-H."/>
            <person name="Park J."/>
            <person name="Garcia-Pedrajas M.D."/>
            <person name="Barbara D.J."/>
            <person name="Anchieta A."/>
            <person name="de Jonge R."/>
            <person name="Santhanam P."/>
            <person name="Maruthachalam K."/>
            <person name="Atallah Z."/>
            <person name="Amyotte S.G."/>
            <person name="Paz Z."/>
            <person name="Inderbitzin P."/>
            <person name="Hayes R.J."/>
            <person name="Heiman D.I."/>
            <person name="Young S."/>
            <person name="Zeng Q."/>
            <person name="Engels R."/>
            <person name="Galagan J."/>
            <person name="Cuomo C.A."/>
            <person name="Dobinson K.F."/>
            <person name="Ma L.-J."/>
        </authorList>
    </citation>
    <scope>NUCLEOTIDE SEQUENCE [LARGE SCALE GENOMIC DNA]</scope>
    <source>
        <strain evidence="2">VaMs.102 / ATCC MYA-4576 / FGSC 10136</strain>
    </source>
</reference>
<name>C9SIH4_VERA1</name>
<evidence type="ECO:0000313" key="2">
    <source>
        <dbReference type="Proteomes" id="UP000008698"/>
    </source>
</evidence>
<sequence>MPEACRQLAVPWASPRPADHLPAAAEATLLRSQHLGLGRGGPGPPADITALRAPKWVDQTFGRWKRVLLRAMGWSRLLGRAVGLHRPDLSSCARPSGFGASPDYMSRGVHRWGIPFK</sequence>
<dbReference type="KEGG" id="val:VDBG_04856"/>
<dbReference type="EMBL" id="DS985218">
    <property type="protein sequence ID" value="EEY18747.1"/>
    <property type="molecule type" value="Genomic_DNA"/>
</dbReference>
<proteinExistence type="predicted"/>
<dbReference type="Proteomes" id="UP000008698">
    <property type="component" value="Unassembled WGS sequence"/>
</dbReference>
<dbReference type="GeneID" id="9530469"/>
<organism evidence="2">
    <name type="scientific">Verticillium alfalfae (strain VaMs.102 / ATCC MYA-4576 / FGSC 10136)</name>
    <name type="common">Verticillium wilt of alfalfa</name>
    <name type="synonym">Verticillium albo-atrum</name>
    <dbReference type="NCBI Taxonomy" id="526221"/>
    <lineage>
        <taxon>Eukaryota</taxon>
        <taxon>Fungi</taxon>
        <taxon>Dikarya</taxon>
        <taxon>Ascomycota</taxon>
        <taxon>Pezizomycotina</taxon>
        <taxon>Sordariomycetes</taxon>
        <taxon>Hypocreomycetidae</taxon>
        <taxon>Glomerellales</taxon>
        <taxon>Plectosphaerellaceae</taxon>
        <taxon>Verticillium</taxon>
    </lineage>
</organism>
<protein>
    <submittedName>
        <fullName evidence="1">Uncharacterized protein</fullName>
    </submittedName>
</protein>
<gene>
    <name evidence="1" type="ORF">VDBG_04856</name>
</gene>
<dbReference type="AlphaFoldDB" id="C9SIH4"/>
<accession>C9SIH4</accession>
<dbReference type="RefSeq" id="XP_003005250.1">
    <property type="nucleotide sequence ID" value="XM_003005204.1"/>
</dbReference>